<comment type="caution">
    <text evidence="1">The sequence shown here is derived from an EMBL/GenBank/DDBJ whole genome shotgun (WGS) entry which is preliminary data.</text>
</comment>
<evidence type="ECO:0000313" key="2">
    <source>
        <dbReference type="Proteomes" id="UP000694050"/>
    </source>
</evidence>
<reference evidence="1" key="1">
    <citation type="submission" date="2021-04" db="EMBL/GenBank/DDBJ databases">
        <title>First draft genome resource for Brassicaceae pathogens Fusarium oxysporum f. sp. raphani and Fusarium oxysporum f. sp. rapae.</title>
        <authorList>
            <person name="Asai S."/>
        </authorList>
    </citation>
    <scope>NUCLEOTIDE SEQUENCE</scope>
    <source>
        <strain evidence="1">Tf1208</strain>
    </source>
</reference>
<organism evidence="1 2">
    <name type="scientific">Fusarium oxysporum f. sp. rapae</name>
    <dbReference type="NCBI Taxonomy" id="485398"/>
    <lineage>
        <taxon>Eukaryota</taxon>
        <taxon>Fungi</taxon>
        <taxon>Dikarya</taxon>
        <taxon>Ascomycota</taxon>
        <taxon>Pezizomycotina</taxon>
        <taxon>Sordariomycetes</taxon>
        <taxon>Hypocreomycetidae</taxon>
        <taxon>Hypocreales</taxon>
        <taxon>Nectriaceae</taxon>
        <taxon>Fusarium</taxon>
        <taxon>Fusarium oxysporum species complex</taxon>
    </lineage>
</organism>
<dbReference type="Proteomes" id="UP000694050">
    <property type="component" value="Unassembled WGS sequence"/>
</dbReference>
<protein>
    <submittedName>
        <fullName evidence="1">Uncharacterized protein</fullName>
    </submittedName>
</protein>
<gene>
    <name evidence="1" type="ORF">Forpe1208_v003544</name>
</gene>
<accession>A0A8J5PBF7</accession>
<dbReference type="EMBL" id="JAELUQ010000002">
    <property type="protein sequence ID" value="KAG7420014.1"/>
    <property type="molecule type" value="Genomic_DNA"/>
</dbReference>
<sequence length="73" mass="8346">MLRVALNLRDAIDGYFNKWMELDCAGDELSSEDWIILEKIKSFLEKLKMTTKALESSFATLDNVLLAMDFVLA</sequence>
<dbReference type="AlphaFoldDB" id="A0A8J5PBF7"/>
<proteinExistence type="predicted"/>
<name>A0A8J5PBF7_FUSOX</name>
<evidence type="ECO:0000313" key="1">
    <source>
        <dbReference type="EMBL" id="KAG7420014.1"/>
    </source>
</evidence>